<reference evidence="2" key="1">
    <citation type="submission" date="2022-11" db="EMBL/GenBank/DDBJ databases">
        <title>Genome Resource of Sclerotinia nivalis Strain SnTB1, a Plant Pathogen Isolated from American Ginseng.</title>
        <authorList>
            <person name="Fan S."/>
        </authorList>
    </citation>
    <scope>NUCLEOTIDE SEQUENCE</scope>
    <source>
        <strain evidence="2">SnTB1</strain>
    </source>
</reference>
<feature type="region of interest" description="Disordered" evidence="1">
    <location>
        <begin position="68"/>
        <end position="91"/>
    </location>
</feature>
<sequence length="142" mass="16370">MSSRNSQAFVLEYTYLISSTTETITLTITITINYHPPLQKKNPLSFTKLSKHITARIRNEQRTKNIIPKITPPDMKNSASNHEDTSSDEQLPQFSKWRHDVAISDLYVKAKLNLTIIYFLRMGFLDVEDKLHISPPLILNAR</sequence>
<evidence type="ECO:0000256" key="1">
    <source>
        <dbReference type="SAM" id="MobiDB-lite"/>
    </source>
</evidence>
<comment type="caution">
    <text evidence="2">The sequence shown here is derived from an EMBL/GenBank/DDBJ whole genome shotgun (WGS) entry which is preliminary data.</text>
</comment>
<name>A0A9X0APC2_9HELO</name>
<dbReference type="EMBL" id="JAPEIS010000005">
    <property type="protein sequence ID" value="KAJ8066479.1"/>
    <property type="molecule type" value="Genomic_DNA"/>
</dbReference>
<dbReference type="OrthoDB" id="3546310at2759"/>
<organism evidence="2 3">
    <name type="scientific">Sclerotinia nivalis</name>
    <dbReference type="NCBI Taxonomy" id="352851"/>
    <lineage>
        <taxon>Eukaryota</taxon>
        <taxon>Fungi</taxon>
        <taxon>Dikarya</taxon>
        <taxon>Ascomycota</taxon>
        <taxon>Pezizomycotina</taxon>
        <taxon>Leotiomycetes</taxon>
        <taxon>Helotiales</taxon>
        <taxon>Sclerotiniaceae</taxon>
        <taxon>Sclerotinia</taxon>
    </lineage>
</organism>
<keyword evidence="3" id="KW-1185">Reference proteome</keyword>
<evidence type="ECO:0000313" key="3">
    <source>
        <dbReference type="Proteomes" id="UP001152300"/>
    </source>
</evidence>
<accession>A0A9X0APC2</accession>
<protein>
    <submittedName>
        <fullName evidence="2">Uncharacterized protein</fullName>
    </submittedName>
</protein>
<evidence type="ECO:0000313" key="2">
    <source>
        <dbReference type="EMBL" id="KAJ8066479.1"/>
    </source>
</evidence>
<dbReference type="Proteomes" id="UP001152300">
    <property type="component" value="Unassembled WGS sequence"/>
</dbReference>
<gene>
    <name evidence="2" type="ORF">OCU04_005539</name>
</gene>
<dbReference type="AlphaFoldDB" id="A0A9X0APC2"/>
<proteinExistence type="predicted"/>